<keyword evidence="3 12" id="KW-1134">Transmembrane beta strand</keyword>
<proteinExistence type="inferred from homology"/>
<keyword evidence="18" id="KW-1185">Reference proteome</keyword>
<keyword evidence="17" id="KW-0675">Receptor</keyword>
<dbReference type="InterPro" id="IPR037066">
    <property type="entry name" value="Plug_dom_sf"/>
</dbReference>
<gene>
    <name evidence="17" type="ORF">FPZ54_06435</name>
</gene>
<dbReference type="Gene3D" id="2.40.170.20">
    <property type="entry name" value="TonB-dependent receptor, beta-barrel domain"/>
    <property type="match status" value="1"/>
</dbReference>
<feature type="chain" id="PRO_5021757384" evidence="14">
    <location>
        <begin position="23"/>
        <end position="814"/>
    </location>
</feature>
<keyword evidence="10 12" id="KW-0472">Membrane</keyword>
<keyword evidence="2 12" id="KW-0813">Transport</keyword>
<evidence type="ECO:0000256" key="14">
    <source>
        <dbReference type="SAM" id="SignalP"/>
    </source>
</evidence>
<evidence type="ECO:0000313" key="18">
    <source>
        <dbReference type="Proteomes" id="UP000318055"/>
    </source>
</evidence>
<dbReference type="InterPro" id="IPR012910">
    <property type="entry name" value="Plug_dom"/>
</dbReference>
<dbReference type="InterPro" id="IPR036942">
    <property type="entry name" value="Beta-barrel_TonB_sf"/>
</dbReference>
<feature type="domain" description="TonB-dependent receptor plug" evidence="16">
    <location>
        <begin position="52"/>
        <end position="159"/>
    </location>
</feature>
<evidence type="ECO:0000259" key="15">
    <source>
        <dbReference type="Pfam" id="PF00593"/>
    </source>
</evidence>
<dbReference type="PANTHER" id="PTHR32552">
    <property type="entry name" value="FERRICHROME IRON RECEPTOR-RELATED"/>
    <property type="match status" value="1"/>
</dbReference>
<keyword evidence="8" id="KW-0406">Ion transport</keyword>
<evidence type="ECO:0000259" key="16">
    <source>
        <dbReference type="Pfam" id="PF07715"/>
    </source>
</evidence>
<dbReference type="Pfam" id="PF07715">
    <property type="entry name" value="Plug"/>
    <property type="match status" value="1"/>
</dbReference>
<evidence type="ECO:0000256" key="1">
    <source>
        <dbReference type="ARBA" id="ARBA00004571"/>
    </source>
</evidence>
<keyword evidence="11 12" id="KW-0998">Cell outer membrane</keyword>
<sequence length="814" mass="87658">MRNHLLIGAAVAALSFPAAAFAQSTGSVDFDEGEIVITGSAETGVGGVNIPDSPKAKVEISRELMLRQTPGQTVNEMINLVPGVSFTNNDPFGSLGGSFTIRGFSSDRISQTVDGIPLNDSGNYALYTNQQQDPETLESVNVNLGSTDVDSPTASAVGGTINIRTRMPSDDLGAMAVVSYGNIIARGNPGDRPYHRGFVMLDTGTFTSFGTKAWFSASRATNESTYSNYGGVDKQQYNGKIYQPIGTNGDFIAISGHYNENRNNFNGSPYNNVTIGNNGGLAPEDRFYEIAYPCNTDTPEAGVADTPNGCGNEFERRFNPSNTGNIRINSRFTLSDGLILTVDPSFQYVKANGGGLTVGYESPTARTLGGTPLYGYIGNRYAFGRDLNGDGDLLDQVRVSSPSQTQTRRYGVIANLSYELDESNRIRLSYTFDRARHRQTGQSGFVLSNGEVDDVFPVNNPITTADGVELNDRNRLSYATLHQIAGEYRGSFMEEALSVQIGGRLPFFTRDLNQYCFTTSAGGFVDCLTDPSREAAYATANPTFAPPQSRKLDYNKFLPNLGFTYRIVEPVSVFASYAKNLSVPGTDVLYGALYFDEGDPQAKPAAETSDSFDAGVRYQSGIVQAQLTGWYTKYTNRLASAYDPDCDCSVTRNLGEVTKWGIDGSISARPIPEVLVYLFGSVLNSEIKDDVQTGATSFAATAGKREGGAPKHSFGARVQGSLGDFDIGMQVKRTGSRFLNDINTVTLPGYTVADLDIRYSLASAGLERSYFQLNITNLFDESYIGSASSGLTTTSTFVNIGSPRAIVGSLVVGF</sequence>
<name>A0A518RE11_9SPHN</name>
<keyword evidence="6 14" id="KW-0732">Signal</keyword>
<keyword evidence="4" id="KW-0410">Iron transport</keyword>
<dbReference type="RefSeq" id="WP_145845847.1">
    <property type="nucleotide sequence ID" value="NZ_CP042239.1"/>
</dbReference>
<evidence type="ECO:0000313" key="17">
    <source>
        <dbReference type="EMBL" id="QDX25692.1"/>
    </source>
</evidence>
<evidence type="ECO:0000256" key="3">
    <source>
        <dbReference type="ARBA" id="ARBA00022452"/>
    </source>
</evidence>
<evidence type="ECO:0000256" key="4">
    <source>
        <dbReference type="ARBA" id="ARBA00022496"/>
    </source>
</evidence>
<evidence type="ECO:0000256" key="5">
    <source>
        <dbReference type="ARBA" id="ARBA00022692"/>
    </source>
</evidence>
<dbReference type="EMBL" id="CP042239">
    <property type="protein sequence ID" value="QDX25692.1"/>
    <property type="molecule type" value="Genomic_DNA"/>
</dbReference>
<dbReference type="KEGG" id="ssua:FPZ54_06435"/>
<evidence type="ECO:0000256" key="10">
    <source>
        <dbReference type="ARBA" id="ARBA00023136"/>
    </source>
</evidence>
<evidence type="ECO:0000256" key="9">
    <source>
        <dbReference type="ARBA" id="ARBA00023077"/>
    </source>
</evidence>
<evidence type="ECO:0000256" key="7">
    <source>
        <dbReference type="ARBA" id="ARBA00023004"/>
    </source>
</evidence>
<dbReference type="SUPFAM" id="SSF56935">
    <property type="entry name" value="Porins"/>
    <property type="match status" value="1"/>
</dbReference>
<evidence type="ECO:0000256" key="11">
    <source>
        <dbReference type="ARBA" id="ARBA00023237"/>
    </source>
</evidence>
<evidence type="ECO:0000256" key="13">
    <source>
        <dbReference type="RuleBase" id="RU003357"/>
    </source>
</evidence>
<keyword evidence="5 12" id="KW-0812">Transmembrane</keyword>
<comment type="similarity">
    <text evidence="12 13">Belongs to the TonB-dependent receptor family.</text>
</comment>
<evidence type="ECO:0000256" key="8">
    <source>
        <dbReference type="ARBA" id="ARBA00023065"/>
    </source>
</evidence>
<protein>
    <submittedName>
        <fullName evidence="17">TonB-dependent receptor</fullName>
    </submittedName>
</protein>
<dbReference type="InterPro" id="IPR000531">
    <property type="entry name" value="Beta-barrel_TonB"/>
</dbReference>
<keyword evidence="7" id="KW-0408">Iron</keyword>
<keyword evidence="9 13" id="KW-0798">TonB box</keyword>
<evidence type="ECO:0000256" key="6">
    <source>
        <dbReference type="ARBA" id="ARBA00022729"/>
    </source>
</evidence>
<feature type="signal peptide" evidence="14">
    <location>
        <begin position="1"/>
        <end position="22"/>
    </location>
</feature>
<dbReference type="PANTHER" id="PTHR32552:SF89">
    <property type="entry name" value="CATECHOLATE SIDEROPHORE RECEPTOR FIU"/>
    <property type="match status" value="1"/>
</dbReference>
<organism evidence="17 18">
    <name type="scientific">Sphingomonas suaedae</name>
    <dbReference type="NCBI Taxonomy" id="2599297"/>
    <lineage>
        <taxon>Bacteria</taxon>
        <taxon>Pseudomonadati</taxon>
        <taxon>Pseudomonadota</taxon>
        <taxon>Alphaproteobacteria</taxon>
        <taxon>Sphingomonadales</taxon>
        <taxon>Sphingomonadaceae</taxon>
        <taxon>Sphingomonas</taxon>
    </lineage>
</organism>
<evidence type="ECO:0000256" key="12">
    <source>
        <dbReference type="PROSITE-ProRule" id="PRU01360"/>
    </source>
</evidence>
<dbReference type="AlphaFoldDB" id="A0A518RE11"/>
<dbReference type="GO" id="GO:0015344">
    <property type="term" value="F:siderophore uptake transmembrane transporter activity"/>
    <property type="evidence" value="ECO:0007669"/>
    <property type="project" value="TreeGrafter"/>
</dbReference>
<dbReference type="OrthoDB" id="593427at2"/>
<dbReference type="Gene3D" id="2.170.130.10">
    <property type="entry name" value="TonB-dependent receptor, plug domain"/>
    <property type="match status" value="1"/>
</dbReference>
<dbReference type="InterPro" id="IPR039426">
    <property type="entry name" value="TonB-dep_rcpt-like"/>
</dbReference>
<comment type="subcellular location">
    <subcellularLocation>
        <location evidence="1 12">Cell outer membrane</location>
        <topology evidence="1 12">Multi-pass membrane protein</topology>
    </subcellularLocation>
</comment>
<evidence type="ECO:0000256" key="2">
    <source>
        <dbReference type="ARBA" id="ARBA00022448"/>
    </source>
</evidence>
<dbReference type="GO" id="GO:0009279">
    <property type="term" value="C:cell outer membrane"/>
    <property type="evidence" value="ECO:0007669"/>
    <property type="project" value="UniProtKB-SubCell"/>
</dbReference>
<reference evidence="17 18" key="1">
    <citation type="submission" date="2019-07" db="EMBL/GenBank/DDBJ databases">
        <title>Sphingomonas alkalisoli sp. nov., isolated from rhizosphere soil of Suaedae salsa.</title>
        <authorList>
            <person name="Zhang H."/>
            <person name="Xu L."/>
            <person name="Zhang J.-X."/>
            <person name="Sun J.-Q."/>
        </authorList>
    </citation>
    <scope>NUCLEOTIDE SEQUENCE [LARGE SCALE GENOMIC DNA]</scope>
    <source>
        <strain evidence="17 18">XS-10</strain>
    </source>
</reference>
<dbReference type="Proteomes" id="UP000318055">
    <property type="component" value="Chromosome"/>
</dbReference>
<dbReference type="Pfam" id="PF00593">
    <property type="entry name" value="TonB_dep_Rec_b-barrel"/>
    <property type="match status" value="1"/>
</dbReference>
<feature type="domain" description="TonB-dependent receptor-like beta-barrel" evidence="15">
    <location>
        <begin position="258"/>
        <end position="778"/>
    </location>
</feature>
<dbReference type="PROSITE" id="PS52016">
    <property type="entry name" value="TONB_DEPENDENT_REC_3"/>
    <property type="match status" value="1"/>
</dbReference>
<accession>A0A518RE11</accession>